<name>A0AAJ8BSA2_ASPNG</name>
<reference evidence="1" key="1">
    <citation type="submission" date="2025-02" db="EMBL/GenBank/DDBJ databases">
        <authorList>
            <consortium name="NCBI Genome Project"/>
        </authorList>
    </citation>
    <scope>NUCLEOTIDE SEQUENCE</scope>
</reference>
<sequence length="132" mass="14948">MARVRTEPVARWLRTTGNEDRLSALPLGPGLGVPRLVLEMLIMDVCPDNSLTISIFRGEYILSTLDYCPMSNMNKALSSSLSDRRPTKTSGAGHLLFRHRMRTLMSARSEQHVFAVKYFPGLWEKTTMCMIE</sequence>
<dbReference type="KEGG" id="ang:An13g00580"/>
<organism evidence="1">
    <name type="scientific">Aspergillus niger</name>
    <dbReference type="NCBI Taxonomy" id="5061"/>
    <lineage>
        <taxon>Eukaryota</taxon>
        <taxon>Fungi</taxon>
        <taxon>Dikarya</taxon>
        <taxon>Ascomycota</taxon>
        <taxon>Pezizomycotina</taxon>
        <taxon>Eurotiomycetes</taxon>
        <taxon>Eurotiomycetidae</taxon>
        <taxon>Eurotiales</taxon>
        <taxon>Aspergillaceae</taxon>
        <taxon>Aspergillus</taxon>
        <taxon>Aspergillus subgen. Circumdati</taxon>
    </lineage>
</organism>
<proteinExistence type="predicted"/>
<dbReference type="AlphaFoldDB" id="A0AAJ8BSA2"/>
<reference evidence="1" key="2">
    <citation type="submission" date="2025-08" db="UniProtKB">
        <authorList>
            <consortium name="RefSeq"/>
        </authorList>
    </citation>
    <scope>IDENTIFICATION</scope>
</reference>
<dbReference type="RefSeq" id="XP_059602023.1">
    <property type="nucleotide sequence ID" value="XM_059743790.1"/>
</dbReference>
<dbReference type="GeneID" id="84592793"/>
<evidence type="ECO:0000313" key="1">
    <source>
        <dbReference type="RefSeq" id="XP_059602023.1"/>
    </source>
</evidence>
<gene>
    <name evidence="1" type="ORF">An13g00580</name>
</gene>
<dbReference type="VEuPathDB" id="FungiDB:An13g00580"/>
<protein>
    <submittedName>
        <fullName evidence="1">Uncharacterized protein</fullName>
    </submittedName>
</protein>
<accession>A0AAJ8BSA2</accession>